<dbReference type="SUPFAM" id="SSF103657">
    <property type="entry name" value="BAR/IMD domain-like"/>
    <property type="match status" value="1"/>
</dbReference>
<feature type="compositionally biased region" description="Basic and acidic residues" evidence="6">
    <location>
        <begin position="966"/>
        <end position="986"/>
    </location>
</feature>
<keyword evidence="1 5" id="KW-0479">Metal-binding</keyword>
<reference evidence="9 12" key="4">
    <citation type="journal article" date="2024" name="Microbiol. Resour. Announc.">
        <title>Genome annotations for the ascomycete fungi Trichoderma harzianum, Trichoderma aggressivum, and Purpureocillium lilacinum.</title>
        <authorList>
            <person name="Beijen E.P.W."/>
            <person name="Ohm R.A."/>
        </authorList>
    </citation>
    <scope>NUCLEOTIDE SEQUENCE [LARGE SCALE GENOMIC DNA]</scope>
    <source>
        <strain evidence="9 12">CBS 150709</strain>
    </source>
</reference>
<keyword evidence="5" id="KW-0343">GTPase activation</keyword>
<feature type="compositionally biased region" description="Polar residues" evidence="6">
    <location>
        <begin position="1011"/>
        <end position="1020"/>
    </location>
</feature>
<evidence type="ECO:0000256" key="2">
    <source>
        <dbReference type="ARBA" id="ARBA00022771"/>
    </source>
</evidence>
<comment type="subcellular location">
    <subcellularLocation>
        <location evidence="5">Cytoplasm</location>
    </subcellularLocation>
</comment>
<feature type="compositionally biased region" description="Low complexity" evidence="6">
    <location>
        <begin position="97"/>
        <end position="113"/>
    </location>
</feature>
<dbReference type="EMBL" id="LCWV01000003">
    <property type="protein sequence ID" value="PWI74407.1"/>
    <property type="molecule type" value="Genomic_DNA"/>
</dbReference>
<feature type="region of interest" description="Disordered" evidence="6">
    <location>
        <begin position="1509"/>
        <end position="1557"/>
    </location>
</feature>
<dbReference type="FunFam" id="2.30.29.30:FF:000252">
    <property type="entry name" value="ARF GTPase activator (Csx2)"/>
    <property type="match status" value="1"/>
</dbReference>
<evidence type="ECO:0000256" key="5">
    <source>
        <dbReference type="RuleBase" id="RU369028"/>
    </source>
</evidence>
<dbReference type="Proteomes" id="UP000245956">
    <property type="component" value="Unassembled WGS sequence"/>
</dbReference>
<reference evidence="9" key="3">
    <citation type="submission" date="2023-11" db="EMBL/GenBank/DDBJ databases">
        <authorList>
            <person name="Beijen E."/>
            <person name="Ohm R.A."/>
        </authorList>
    </citation>
    <scope>NUCLEOTIDE SEQUENCE</scope>
    <source>
        <strain evidence="9">CBS 150709</strain>
    </source>
</reference>
<name>A0A2U3EIR9_PURLI</name>
<dbReference type="EMBL" id="JAWRVI010000012">
    <property type="protein sequence ID" value="KAK4091381.1"/>
    <property type="molecule type" value="Genomic_DNA"/>
</dbReference>
<dbReference type="SMART" id="SM00105">
    <property type="entry name" value="ArfGap"/>
    <property type="match status" value="1"/>
</dbReference>
<dbReference type="InterPro" id="IPR011993">
    <property type="entry name" value="PH-like_dom_sf"/>
</dbReference>
<evidence type="ECO:0000259" key="8">
    <source>
        <dbReference type="PROSITE" id="PS50115"/>
    </source>
</evidence>
<feature type="region of interest" description="Disordered" evidence="6">
    <location>
        <begin position="1227"/>
        <end position="1251"/>
    </location>
</feature>
<feature type="compositionally biased region" description="Low complexity" evidence="6">
    <location>
        <begin position="999"/>
        <end position="1010"/>
    </location>
</feature>
<dbReference type="FunFam" id="1.10.220.150:FF:000017">
    <property type="entry name" value="ARF GTPase activator (Csx2), putative"/>
    <property type="match status" value="1"/>
</dbReference>
<accession>A0A2U3EIR9</accession>
<feature type="region of interest" description="Disordered" evidence="6">
    <location>
        <begin position="393"/>
        <end position="431"/>
    </location>
</feature>
<dbReference type="InterPro" id="IPR001164">
    <property type="entry name" value="ArfGAP_dom"/>
</dbReference>
<dbReference type="GO" id="GO:0005768">
    <property type="term" value="C:endosome"/>
    <property type="evidence" value="ECO:0007669"/>
    <property type="project" value="TreeGrafter"/>
</dbReference>
<dbReference type="Gene3D" id="1.10.220.150">
    <property type="entry name" value="Arf GTPase activating protein"/>
    <property type="match status" value="1"/>
</dbReference>
<dbReference type="InterPro" id="IPR001849">
    <property type="entry name" value="PH_domain"/>
</dbReference>
<keyword evidence="5" id="KW-0963">Cytoplasm</keyword>
<feature type="compositionally biased region" description="Basic and acidic residues" evidence="6">
    <location>
        <begin position="1530"/>
        <end position="1539"/>
    </location>
</feature>
<dbReference type="Gene3D" id="1.20.1270.60">
    <property type="entry name" value="Arfaptin homology (AH) domain/BAR domain"/>
    <property type="match status" value="1"/>
</dbReference>
<feature type="region of interest" description="Disordered" evidence="6">
    <location>
        <begin position="965"/>
        <end position="1027"/>
    </location>
</feature>
<sequence length="1557" mass="169817">MASKIIRAQSQRDSAMDEAFSIESWQKAKCSFNPTWPWQRLCTFGRNAVSQSTRSDRDIAPTLHHMCRRGLQDAMQTLTLTKTESPRSVAAGAGVCDADSNPSPDSAASDIASGVQPLRSSYSRRAVNLDRASAPAASNKNSFPRAMGHATCLTESHWDAESHKAHWGSGACVPGLVRLQQNFIASPYFNRLPEGDGTEEAPLAVEDVAVWMAGARYTVRSGVIQFPQAPRAIHATARGPPVLPLRAIPPGPALFPILNIPVWCRPGDGACPAAQSIHDARPRTRQLVGRSAPCLPLCRPRPPSILLDPPPAFVAGASLQANKHKAPSAAILADHTRGPLSLSTHFHARQTLLDVHEPPSHTLPVYLLIASQASLAQRARPVAWFQSHSAPDDGLSRPAHRLSPALSHPSSTCEPASTSSLPPSPSHTSSFAVAARPSSPWMYVALLAPLSLSSATAKLTAPRATSVSISSLVITNPRKRSSVNIVPNAFPASRLSVSRPAGDASPIEYVQDPDPANGANGAPAFLLKLNNDDELIFTFTFVMRQSQPQATGQSAGSADDQPTSADNKISGLTYVCASTPREVENLVTREFHADPNLHKNANVDLVGDYSTGGSSSVSFEWTWKWKPPRALEERGGGWRNSCSFVEYDSRGHRLLTLASFSYWVASSGFPLSHPSSPSPPFLLASPPKIRVASTQSVDSRLTGLVDIEEPVSPLLPPNDASSLTPNAQAKEPVKVDLACPRPGDDVTVTDDGPVFRATLKALEQKTGNLRTQMKKVLKRAEQAHISQTESNDAFVAFMEALREASSTNANAIQPALEHYFDKIAREVVSYERQNTANLQKIIIEPLNKLYQLDIKQAESKKRDFEEESKDYYAYVSRYLGQRQDSVKAKKLAESDSKYQNKRRNFELKRFDYSSFMQDLHGGRKEQEVLSHLTKYADAQTKGFLATAKKIENFLPQLDALSTEVQETDKEYQYRRREREEKRRVLEKSNTPYLEPEQASLTSSVPVSSHSNGNAGSTSDSELGRADSTGSQIKNAIAVGNQPSIGHGVELSRSPGSLGHSALGSPAQGTKFKGFRDLEERDPAQAAVSQRKEGLLWALNRPGGHVDPRNLNKQGWHKFWIVLDQGKLSEYSNWKQKLDLHMDPIDLRMASVREARNAERRFCFEVITPNYKRVYQATSEEDMNSWIVSINNALQSAMEGRALQDKGTPGKSHGDSSIKRDIGSVLTGKTQSLGHGAHPPHHHTSPGSGVPFRRITVGARPSVVRTTSSGYDENPDKLLQMVRDADQGNNWCADCGSGSKVEWVSINLGIILCIECSGIHRSLGTHISKVRSLTLDIKSFTIDIVEVLLLIGNRVSNMVWEAKLDPAGKPNSQATREQRLRFITAKYVDRAFVEPISPTLSRYATPDETLLAAIKKNEIQQVLYALALKANPNVVDKMRGTHAVWLALAAADPASPSPTPSTSSSEQEGKAVPFPVAELLTQNGAEIPSSLPAFPLGRFAQQYYEQKLGKPTASMGDGLSSLPSSYGVSERLQRDKEARLQKRVSAGGRLAKSPIPEK</sequence>
<protein>
    <recommendedName>
        <fullName evidence="5">ADP-ribosylation factor GTPase-activating protein</fullName>
    </recommendedName>
</protein>
<dbReference type="GO" id="GO:0005802">
    <property type="term" value="C:trans-Golgi network"/>
    <property type="evidence" value="ECO:0007669"/>
    <property type="project" value="TreeGrafter"/>
</dbReference>
<gene>
    <name evidence="10" type="ORF">PCL_07721</name>
    <name evidence="9" type="ORF">Purlil1_4395</name>
</gene>
<dbReference type="InterPro" id="IPR004148">
    <property type="entry name" value="BAR_dom"/>
</dbReference>
<dbReference type="InterPro" id="IPR037278">
    <property type="entry name" value="ARFGAP/RecO"/>
</dbReference>
<dbReference type="SMART" id="SM00233">
    <property type="entry name" value="PH"/>
    <property type="match status" value="1"/>
</dbReference>
<feature type="domain" description="PH" evidence="7">
    <location>
        <begin position="1088"/>
        <end position="1194"/>
    </location>
</feature>
<dbReference type="PROSITE" id="PS50003">
    <property type="entry name" value="PH_DOMAIN"/>
    <property type="match status" value="1"/>
</dbReference>
<evidence type="ECO:0000313" key="11">
    <source>
        <dbReference type="Proteomes" id="UP000245956"/>
    </source>
</evidence>
<evidence type="ECO:0000256" key="6">
    <source>
        <dbReference type="SAM" id="MobiDB-lite"/>
    </source>
</evidence>
<evidence type="ECO:0000313" key="10">
    <source>
        <dbReference type="EMBL" id="PWI74407.1"/>
    </source>
</evidence>
<comment type="function">
    <text evidence="5">GTPase-activating protein for the ADP ribosylation factor family.</text>
</comment>
<dbReference type="CDD" id="cd08204">
    <property type="entry name" value="ArfGap"/>
    <property type="match status" value="1"/>
</dbReference>
<dbReference type="Proteomes" id="UP001287286">
    <property type="component" value="Unassembled WGS sequence"/>
</dbReference>
<dbReference type="CDD" id="cd07608">
    <property type="entry name" value="BAR_ArfGAP_fungi"/>
    <property type="match status" value="1"/>
</dbReference>
<dbReference type="Pfam" id="PF00169">
    <property type="entry name" value="PH"/>
    <property type="match status" value="1"/>
</dbReference>
<feature type="region of interest" description="Disordered" evidence="6">
    <location>
        <begin position="1043"/>
        <end position="1066"/>
    </location>
</feature>
<reference evidence="10" key="1">
    <citation type="submission" date="2015-05" db="EMBL/GenBank/DDBJ databases">
        <authorList>
            <person name="Wang D.B."/>
            <person name="Wang M."/>
        </authorList>
    </citation>
    <scope>NUCLEOTIDE SEQUENCE</scope>
    <source>
        <strain evidence="10">36-1</strain>
    </source>
</reference>
<proteinExistence type="predicted"/>
<dbReference type="GO" id="GO:0005096">
    <property type="term" value="F:GTPase activator activity"/>
    <property type="evidence" value="ECO:0007669"/>
    <property type="project" value="UniProtKB-KW"/>
</dbReference>
<dbReference type="FunFam" id="1.20.1270.60:FF:000051">
    <property type="entry name" value="ARF GTPase activator (Csx2)"/>
    <property type="match status" value="1"/>
</dbReference>
<feature type="domain" description="Arf-GAP" evidence="8">
    <location>
        <begin position="1275"/>
        <end position="1399"/>
    </location>
</feature>
<dbReference type="InterPro" id="IPR045258">
    <property type="entry name" value="ACAP1/2/3-like"/>
</dbReference>
<keyword evidence="5" id="KW-0040">ANK repeat</keyword>
<dbReference type="InterPro" id="IPR027267">
    <property type="entry name" value="AH/BAR_dom_sf"/>
</dbReference>
<dbReference type="Gene3D" id="2.30.29.30">
    <property type="entry name" value="Pleckstrin-homology domain (PH domain)/Phosphotyrosine-binding domain (PTB)"/>
    <property type="match status" value="1"/>
</dbReference>
<dbReference type="InterPro" id="IPR038508">
    <property type="entry name" value="ArfGAP_dom_sf"/>
</dbReference>
<dbReference type="PANTHER" id="PTHR23180:SF160">
    <property type="entry name" value="ADP-RIBOSYLATION FACTOR GTPASE-ACTIVATING PROTEIN EFFECTOR PROTEIN 1"/>
    <property type="match status" value="1"/>
</dbReference>
<dbReference type="PANTHER" id="PTHR23180">
    <property type="entry name" value="CENTAURIN/ARF"/>
    <property type="match status" value="1"/>
</dbReference>
<keyword evidence="2 4" id="KW-0863">Zinc-finger</keyword>
<organism evidence="10 11">
    <name type="scientific">Purpureocillium lilacinum</name>
    <name type="common">Paecilomyces lilacinus</name>
    <dbReference type="NCBI Taxonomy" id="33203"/>
    <lineage>
        <taxon>Eukaryota</taxon>
        <taxon>Fungi</taxon>
        <taxon>Dikarya</taxon>
        <taxon>Ascomycota</taxon>
        <taxon>Pezizomycotina</taxon>
        <taxon>Sordariomycetes</taxon>
        <taxon>Hypocreomycetidae</taxon>
        <taxon>Hypocreales</taxon>
        <taxon>Ophiocordycipitaceae</taxon>
        <taxon>Purpureocillium</taxon>
    </lineage>
</organism>
<dbReference type="SUPFAM" id="SSF57863">
    <property type="entry name" value="ArfGap/RecO-like zinc finger"/>
    <property type="match status" value="1"/>
</dbReference>
<reference evidence="10 11" key="2">
    <citation type="journal article" date="2016" name="Front. Microbiol.">
        <title>Genome and transcriptome sequences reveal the specific parasitism of the nematophagous Purpureocillium lilacinum 36-1.</title>
        <authorList>
            <person name="Xie J."/>
            <person name="Li S."/>
            <person name="Mo C."/>
            <person name="Xiao X."/>
            <person name="Peng D."/>
            <person name="Wang G."/>
            <person name="Xiao Y."/>
        </authorList>
    </citation>
    <scope>NUCLEOTIDE SEQUENCE [LARGE SCALE GENOMIC DNA]</scope>
    <source>
        <strain evidence="10 11">36-1</strain>
    </source>
</reference>
<dbReference type="Pfam" id="PF16746">
    <property type="entry name" value="BAR_3"/>
    <property type="match status" value="1"/>
</dbReference>
<dbReference type="Pfam" id="PF01412">
    <property type="entry name" value="ArfGap"/>
    <property type="match status" value="1"/>
</dbReference>
<evidence type="ECO:0000256" key="4">
    <source>
        <dbReference type="PROSITE-ProRule" id="PRU00288"/>
    </source>
</evidence>
<dbReference type="SUPFAM" id="SSF50729">
    <property type="entry name" value="PH domain-like"/>
    <property type="match status" value="1"/>
</dbReference>
<evidence type="ECO:0000313" key="9">
    <source>
        <dbReference type="EMBL" id="KAK4091381.1"/>
    </source>
</evidence>
<evidence type="ECO:0000256" key="1">
    <source>
        <dbReference type="ARBA" id="ARBA00022723"/>
    </source>
</evidence>
<keyword evidence="12" id="KW-1185">Reference proteome</keyword>
<comment type="caution">
    <text evidence="10">The sequence shown here is derived from an EMBL/GenBank/DDBJ whole genome shotgun (WGS) entry which is preliminary data.</text>
</comment>
<keyword evidence="3 5" id="KW-0862">Zinc</keyword>
<evidence type="ECO:0000256" key="3">
    <source>
        <dbReference type="ARBA" id="ARBA00022833"/>
    </source>
</evidence>
<dbReference type="GO" id="GO:0006891">
    <property type="term" value="P:intra-Golgi vesicle-mediated transport"/>
    <property type="evidence" value="ECO:0007669"/>
    <property type="project" value="TreeGrafter"/>
</dbReference>
<feature type="compositionally biased region" description="Low complexity" evidence="6">
    <location>
        <begin position="415"/>
        <end position="430"/>
    </location>
</feature>
<keyword evidence="5" id="KW-0677">Repeat</keyword>
<dbReference type="PROSITE" id="PS50115">
    <property type="entry name" value="ARFGAP"/>
    <property type="match status" value="1"/>
</dbReference>
<evidence type="ECO:0000259" key="7">
    <source>
        <dbReference type="PROSITE" id="PS50003"/>
    </source>
</evidence>
<evidence type="ECO:0000313" key="12">
    <source>
        <dbReference type="Proteomes" id="UP001287286"/>
    </source>
</evidence>
<feature type="region of interest" description="Disordered" evidence="6">
    <location>
        <begin position="91"/>
        <end position="114"/>
    </location>
</feature>
<dbReference type="GO" id="GO:0008270">
    <property type="term" value="F:zinc ion binding"/>
    <property type="evidence" value="ECO:0007669"/>
    <property type="project" value="UniProtKB-KW"/>
</dbReference>